<reference evidence="1 2" key="1">
    <citation type="submission" date="2019-03" db="EMBL/GenBank/DDBJ databases">
        <title>Genomic Encyclopedia of Type Strains, Phase IV (KMG-IV): sequencing the most valuable type-strain genomes for metagenomic binning, comparative biology and taxonomic classification.</title>
        <authorList>
            <person name="Goeker M."/>
        </authorList>
    </citation>
    <scope>NUCLEOTIDE SEQUENCE [LARGE SCALE GENOMIC DNA]</scope>
    <source>
        <strain evidence="1 2">DSM 103923</strain>
    </source>
</reference>
<evidence type="ECO:0000313" key="2">
    <source>
        <dbReference type="Proteomes" id="UP000295135"/>
    </source>
</evidence>
<evidence type="ECO:0000313" key="1">
    <source>
        <dbReference type="EMBL" id="TCS72980.1"/>
    </source>
</evidence>
<dbReference type="InterPro" id="IPR014993">
    <property type="entry name" value="DUF1841"/>
</dbReference>
<proteinExistence type="predicted"/>
<dbReference type="AlphaFoldDB" id="A0A4R3JX62"/>
<dbReference type="OrthoDB" id="9789432at2"/>
<dbReference type="Pfam" id="PF08897">
    <property type="entry name" value="DUF1841"/>
    <property type="match status" value="1"/>
</dbReference>
<accession>A0A4R3JX62</accession>
<protein>
    <submittedName>
        <fullName evidence="1">Uncharacterized protein DUF1841</fullName>
    </submittedName>
</protein>
<comment type="caution">
    <text evidence="1">The sequence shown here is derived from an EMBL/GenBank/DDBJ whole genome shotgun (WGS) entry which is preliminary data.</text>
</comment>
<organism evidence="1 2">
    <name type="scientific">Sulfuritortus calidifontis</name>
    <dbReference type="NCBI Taxonomy" id="1914471"/>
    <lineage>
        <taxon>Bacteria</taxon>
        <taxon>Pseudomonadati</taxon>
        <taxon>Pseudomonadota</taxon>
        <taxon>Betaproteobacteria</taxon>
        <taxon>Nitrosomonadales</taxon>
        <taxon>Thiobacillaceae</taxon>
        <taxon>Sulfuritortus</taxon>
    </lineage>
</organism>
<name>A0A4R3JX62_9PROT</name>
<gene>
    <name evidence="1" type="ORF">EDC61_103102</name>
</gene>
<dbReference type="EMBL" id="SLZY01000003">
    <property type="protein sequence ID" value="TCS72980.1"/>
    <property type="molecule type" value="Genomic_DNA"/>
</dbReference>
<sequence>MFDPSREQARRFLIEAWRKYRERSVMTELELLAAEHIAHHPEYHAILEAGEDSLDREWLPELGETNPFLHLSLHLTISEQLSIDQPPGIKAAYERLLQRTQDPHAAQHLIMDCLAEVVWQAQRNRSQPDGLAYLECLNRKSR</sequence>
<dbReference type="RefSeq" id="WP_126462072.1">
    <property type="nucleotide sequence ID" value="NZ_AP018721.1"/>
</dbReference>
<keyword evidence="2" id="KW-1185">Reference proteome</keyword>
<dbReference type="Proteomes" id="UP000295135">
    <property type="component" value="Unassembled WGS sequence"/>
</dbReference>